<keyword evidence="4" id="KW-1185">Reference proteome</keyword>
<dbReference type="EMBL" id="JARQZJ010000031">
    <property type="protein sequence ID" value="KAK9874375.1"/>
    <property type="molecule type" value="Genomic_DNA"/>
</dbReference>
<dbReference type="InterPro" id="IPR009072">
    <property type="entry name" value="Histone-fold"/>
</dbReference>
<dbReference type="SMART" id="SM00428">
    <property type="entry name" value="H3"/>
    <property type="match status" value="1"/>
</dbReference>
<dbReference type="Proteomes" id="UP001431783">
    <property type="component" value="Unassembled WGS sequence"/>
</dbReference>
<dbReference type="PANTHER" id="PTHR45810">
    <property type="entry name" value="HISTONE H3.2"/>
    <property type="match status" value="1"/>
</dbReference>
<feature type="domain" description="Core Histone H2A/H2B/H3" evidence="2">
    <location>
        <begin position="49"/>
        <end position="137"/>
    </location>
</feature>
<dbReference type="GO" id="GO:0000786">
    <property type="term" value="C:nucleosome"/>
    <property type="evidence" value="ECO:0007669"/>
    <property type="project" value="InterPro"/>
</dbReference>
<dbReference type="PANTHER" id="PTHR45810:SF1">
    <property type="entry name" value="HISTONE H3-LIKE CENTROMERIC PROTEIN A"/>
    <property type="match status" value="1"/>
</dbReference>
<dbReference type="Pfam" id="PF00125">
    <property type="entry name" value="Histone"/>
    <property type="match status" value="1"/>
</dbReference>
<dbReference type="PRINTS" id="PR00622">
    <property type="entry name" value="HISTONEH3"/>
</dbReference>
<dbReference type="Gene3D" id="1.10.20.10">
    <property type="entry name" value="Histone, subunit A"/>
    <property type="match status" value="1"/>
</dbReference>
<dbReference type="GO" id="GO:0030527">
    <property type="term" value="F:structural constituent of chromatin"/>
    <property type="evidence" value="ECO:0007669"/>
    <property type="project" value="InterPro"/>
</dbReference>
<dbReference type="GO" id="GO:0003677">
    <property type="term" value="F:DNA binding"/>
    <property type="evidence" value="ECO:0007669"/>
    <property type="project" value="InterPro"/>
</dbReference>
<sequence length="143" mass="17027">MVREKQSKISLVEKRTKRQSMMKKNENCENETSQTKILIKRRFIPRIHVMREIRFYQHSTELLLPKSPFQRLVRELINNVQSNKNEPMVQLTTQSLVTLQEISENYLWDLFHDANLCALHANRVTVGPKDIQLAMRLRKRALK</sequence>
<comment type="caution">
    <text evidence="3">The sequence shown here is derived from an EMBL/GenBank/DDBJ whole genome shotgun (WGS) entry which is preliminary data.</text>
</comment>
<reference evidence="3 4" key="1">
    <citation type="submission" date="2023-03" db="EMBL/GenBank/DDBJ databases">
        <title>Genome insight into feeding habits of ladybird beetles.</title>
        <authorList>
            <person name="Li H.-S."/>
            <person name="Huang Y.-H."/>
            <person name="Pang H."/>
        </authorList>
    </citation>
    <scope>NUCLEOTIDE SEQUENCE [LARGE SCALE GENOMIC DNA]</scope>
    <source>
        <strain evidence="3">SYSU_2023b</strain>
        <tissue evidence="3">Whole body</tissue>
    </source>
</reference>
<proteinExistence type="inferred from homology"/>
<evidence type="ECO:0000313" key="3">
    <source>
        <dbReference type="EMBL" id="KAK9874375.1"/>
    </source>
</evidence>
<evidence type="ECO:0000259" key="2">
    <source>
        <dbReference type="Pfam" id="PF00125"/>
    </source>
</evidence>
<evidence type="ECO:0000256" key="1">
    <source>
        <dbReference type="ARBA" id="ARBA00010343"/>
    </source>
</evidence>
<comment type="similarity">
    <text evidence="1">Belongs to the histone H3 family.</text>
</comment>
<evidence type="ECO:0000313" key="4">
    <source>
        <dbReference type="Proteomes" id="UP001431783"/>
    </source>
</evidence>
<dbReference type="CDD" id="cd22911">
    <property type="entry name" value="HFD_H3"/>
    <property type="match status" value="1"/>
</dbReference>
<accession>A0AAW1TVL6</accession>
<dbReference type="SUPFAM" id="SSF47113">
    <property type="entry name" value="Histone-fold"/>
    <property type="match status" value="1"/>
</dbReference>
<name>A0AAW1TVL6_9CUCU</name>
<organism evidence="3 4">
    <name type="scientific">Henosepilachna vigintioctopunctata</name>
    <dbReference type="NCBI Taxonomy" id="420089"/>
    <lineage>
        <taxon>Eukaryota</taxon>
        <taxon>Metazoa</taxon>
        <taxon>Ecdysozoa</taxon>
        <taxon>Arthropoda</taxon>
        <taxon>Hexapoda</taxon>
        <taxon>Insecta</taxon>
        <taxon>Pterygota</taxon>
        <taxon>Neoptera</taxon>
        <taxon>Endopterygota</taxon>
        <taxon>Coleoptera</taxon>
        <taxon>Polyphaga</taxon>
        <taxon>Cucujiformia</taxon>
        <taxon>Coccinelloidea</taxon>
        <taxon>Coccinellidae</taxon>
        <taxon>Epilachninae</taxon>
        <taxon>Epilachnini</taxon>
        <taxon>Henosepilachna</taxon>
    </lineage>
</organism>
<dbReference type="InterPro" id="IPR000164">
    <property type="entry name" value="Histone_H3/CENP-A"/>
</dbReference>
<dbReference type="AlphaFoldDB" id="A0AAW1TVL6"/>
<dbReference type="InterPro" id="IPR007125">
    <property type="entry name" value="H2A/H2B/H3"/>
</dbReference>
<dbReference type="GO" id="GO:0046982">
    <property type="term" value="F:protein heterodimerization activity"/>
    <property type="evidence" value="ECO:0007669"/>
    <property type="project" value="InterPro"/>
</dbReference>
<protein>
    <recommendedName>
        <fullName evidence="2">Core Histone H2A/H2B/H3 domain-containing protein</fullName>
    </recommendedName>
</protein>
<gene>
    <name evidence="3" type="ORF">WA026_002722</name>
</gene>